<keyword evidence="4 6" id="KW-0238">DNA-binding</keyword>
<reference evidence="10" key="1">
    <citation type="journal article" date="2019" name="Int. J. Syst. Evol. Microbiol.">
        <title>The Global Catalogue of Microorganisms (GCM) 10K type strain sequencing project: providing services to taxonomists for standard genome sequencing and annotation.</title>
        <authorList>
            <consortium name="The Broad Institute Genomics Platform"/>
            <consortium name="The Broad Institute Genome Sequencing Center for Infectious Disease"/>
            <person name="Wu L."/>
            <person name="Ma J."/>
        </authorList>
    </citation>
    <scope>NUCLEOTIDE SEQUENCE [LARGE SCALE GENOMIC DNA]</scope>
    <source>
        <strain evidence="10">JCM 4788</strain>
    </source>
</reference>
<evidence type="ECO:0000313" key="9">
    <source>
        <dbReference type="EMBL" id="GAA0418184.1"/>
    </source>
</evidence>
<dbReference type="InterPro" id="IPR005119">
    <property type="entry name" value="LysR_subst-bd"/>
</dbReference>
<dbReference type="CDD" id="cd15831">
    <property type="entry name" value="BTAD"/>
    <property type="match status" value="1"/>
</dbReference>
<dbReference type="CDD" id="cd05466">
    <property type="entry name" value="PBP2_LTTR_substrate"/>
    <property type="match status" value="1"/>
</dbReference>
<proteinExistence type="inferred from homology"/>
<keyword evidence="3" id="KW-0805">Transcription regulation</keyword>
<evidence type="ECO:0000256" key="6">
    <source>
        <dbReference type="PROSITE-ProRule" id="PRU01091"/>
    </source>
</evidence>
<dbReference type="Gene3D" id="1.25.40.10">
    <property type="entry name" value="Tetratricopeptide repeat domain"/>
    <property type="match status" value="1"/>
</dbReference>
<gene>
    <name evidence="9" type="ORF">GCM10010357_44390</name>
</gene>
<evidence type="ECO:0000256" key="3">
    <source>
        <dbReference type="ARBA" id="ARBA00023015"/>
    </source>
</evidence>
<accession>A0ABP3ITD8</accession>
<dbReference type="SUPFAM" id="SSF53850">
    <property type="entry name" value="Periplasmic binding protein-like II"/>
    <property type="match status" value="1"/>
</dbReference>
<dbReference type="Proteomes" id="UP001500879">
    <property type="component" value="Unassembled WGS sequence"/>
</dbReference>
<dbReference type="Gene3D" id="3.40.190.10">
    <property type="entry name" value="Periplasmic binding protein-like II"/>
    <property type="match status" value="2"/>
</dbReference>
<dbReference type="InterPro" id="IPR001867">
    <property type="entry name" value="OmpR/PhoB-type_DNA-bd"/>
</dbReference>
<keyword evidence="5" id="KW-0804">Transcription</keyword>
<comment type="similarity">
    <text evidence="1">Belongs to the AfsR/DnrI/RedD regulatory family.</text>
</comment>
<evidence type="ECO:0000313" key="10">
    <source>
        <dbReference type="Proteomes" id="UP001500879"/>
    </source>
</evidence>
<dbReference type="Pfam" id="PF03704">
    <property type="entry name" value="BTAD"/>
    <property type="match status" value="1"/>
</dbReference>
<dbReference type="Pfam" id="PF00486">
    <property type="entry name" value="Trans_reg_C"/>
    <property type="match status" value="1"/>
</dbReference>
<feature type="region of interest" description="Disordered" evidence="7">
    <location>
        <begin position="327"/>
        <end position="358"/>
    </location>
</feature>
<dbReference type="PROSITE" id="PS51755">
    <property type="entry name" value="OMPR_PHOB"/>
    <property type="match status" value="1"/>
</dbReference>
<dbReference type="SMART" id="SM01043">
    <property type="entry name" value="BTAD"/>
    <property type="match status" value="1"/>
</dbReference>
<dbReference type="InterPro" id="IPR036388">
    <property type="entry name" value="WH-like_DNA-bd_sf"/>
</dbReference>
<feature type="domain" description="OmpR/PhoB-type" evidence="8">
    <location>
        <begin position="20"/>
        <end position="125"/>
    </location>
</feature>
<keyword evidence="2" id="KW-0902">Two-component regulatory system</keyword>
<dbReference type="PANTHER" id="PTHR35807:SF1">
    <property type="entry name" value="TRANSCRIPTIONAL REGULATOR REDD"/>
    <property type="match status" value="1"/>
</dbReference>
<dbReference type="Gene3D" id="1.10.10.10">
    <property type="entry name" value="Winged helix-like DNA-binding domain superfamily/Winged helix DNA-binding domain"/>
    <property type="match status" value="1"/>
</dbReference>
<evidence type="ECO:0000256" key="2">
    <source>
        <dbReference type="ARBA" id="ARBA00023012"/>
    </source>
</evidence>
<keyword evidence="10" id="KW-1185">Reference proteome</keyword>
<dbReference type="InterPro" id="IPR051677">
    <property type="entry name" value="AfsR-DnrI-RedD_regulator"/>
</dbReference>
<dbReference type="SUPFAM" id="SSF48452">
    <property type="entry name" value="TPR-like"/>
    <property type="match status" value="1"/>
</dbReference>
<sequence>MSVRETTIPLDSCEGVGTVNRPAAAGPSALRLRVLGQISARYGASDLVLGPRRHRALLALLTIRPGRVVPTGLLIEELWGAAPPRRPVATLQTYVSHLRRALDPVTGCKSPSVLNYRAPGYILQLSPEQVDAHRFETLVRSGRRLLDGQDASGARDALTEALSLWDGCPYQEFEELPVLADEYARLEQVRLTAVESLAQARLTLGEAAAVATELAPEARRYPMREHLIGHLMTALSDIGCQAEALRVYERTRACLAEEFGVDAGAELKRVHAAVLRQESRRRTAVPAVAAPGPVVSVRVPVRGSEVFRGEVDVVGVPAGSGCPCPVPGPSLSGAQHGAVRPDDVSPADRPGDDGGPRRLTGVLRVATLQSISIGVMPPALRILNREQPGIRLVLTEYINAGELHAALESGEADLAVGPLPDMWHHPVHLLGTEEFVIVLPPDDPCTLPVGTRVPFSALRDRKWVRLAPRNGLARFLDEACAAAGFRPSTAIYTEQSAAAPLLTLSGLGPSLIPANMLPPHFAGRVFLPEPPIRRTLAAYSCGRPDAVATAFIETLVAGAHIMPPGLVDPVPRR</sequence>
<dbReference type="PANTHER" id="PTHR35807">
    <property type="entry name" value="TRANSCRIPTIONAL REGULATOR REDD-RELATED"/>
    <property type="match status" value="1"/>
</dbReference>
<dbReference type="EMBL" id="BAAABX010000048">
    <property type="protein sequence ID" value="GAA0418184.1"/>
    <property type="molecule type" value="Genomic_DNA"/>
</dbReference>
<protein>
    <recommendedName>
        <fullName evidence="8">OmpR/PhoB-type domain-containing protein</fullName>
    </recommendedName>
</protein>
<feature type="DNA-binding region" description="OmpR/PhoB-type" evidence="6">
    <location>
        <begin position="20"/>
        <end position="125"/>
    </location>
</feature>
<evidence type="ECO:0000259" key="8">
    <source>
        <dbReference type="PROSITE" id="PS51755"/>
    </source>
</evidence>
<dbReference type="Pfam" id="PF03466">
    <property type="entry name" value="LysR_substrate"/>
    <property type="match status" value="1"/>
</dbReference>
<evidence type="ECO:0000256" key="7">
    <source>
        <dbReference type="SAM" id="MobiDB-lite"/>
    </source>
</evidence>
<dbReference type="RefSeq" id="WP_344027093.1">
    <property type="nucleotide sequence ID" value="NZ_BAAABX010000048.1"/>
</dbReference>
<name>A0ABP3ITD8_9ACTN</name>
<dbReference type="InterPro" id="IPR005158">
    <property type="entry name" value="BTAD"/>
</dbReference>
<dbReference type="InterPro" id="IPR016032">
    <property type="entry name" value="Sig_transdc_resp-reg_C-effctor"/>
</dbReference>
<dbReference type="InterPro" id="IPR011990">
    <property type="entry name" value="TPR-like_helical_dom_sf"/>
</dbReference>
<organism evidence="9 10">
    <name type="scientific">Streptomyces luteireticuli</name>
    <dbReference type="NCBI Taxonomy" id="173858"/>
    <lineage>
        <taxon>Bacteria</taxon>
        <taxon>Bacillati</taxon>
        <taxon>Actinomycetota</taxon>
        <taxon>Actinomycetes</taxon>
        <taxon>Kitasatosporales</taxon>
        <taxon>Streptomycetaceae</taxon>
        <taxon>Streptomyces</taxon>
    </lineage>
</organism>
<dbReference type="SMART" id="SM00862">
    <property type="entry name" value="Trans_reg_C"/>
    <property type="match status" value="1"/>
</dbReference>
<evidence type="ECO:0000256" key="4">
    <source>
        <dbReference type="ARBA" id="ARBA00023125"/>
    </source>
</evidence>
<evidence type="ECO:0000256" key="5">
    <source>
        <dbReference type="ARBA" id="ARBA00023163"/>
    </source>
</evidence>
<dbReference type="SUPFAM" id="SSF46894">
    <property type="entry name" value="C-terminal effector domain of the bipartite response regulators"/>
    <property type="match status" value="1"/>
</dbReference>
<comment type="caution">
    <text evidence="9">The sequence shown here is derived from an EMBL/GenBank/DDBJ whole genome shotgun (WGS) entry which is preliminary data.</text>
</comment>
<evidence type="ECO:0000256" key="1">
    <source>
        <dbReference type="ARBA" id="ARBA00005820"/>
    </source>
</evidence>